<feature type="domain" description="SLH" evidence="3">
    <location>
        <begin position="18"/>
        <end position="81"/>
    </location>
</feature>
<evidence type="ECO:0000313" key="5">
    <source>
        <dbReference type="EMBL" id="MFD2910367.1"/>
    </source>
</evidence>
<dbReference type="Pfam" id="PF00753">
    <property type="entry name" value="Lactamase_B"/>
    <property type="match status" value="1"/>
</dbReference>
<dbReference type="SMART" id="SM00849">
    <property type="entry name" value="Lactamase_B"/>
    <property type="match status" value="1"/>
</dbReference>
<dbReference type="PROSITE" id="PS51841">
    <property type="entry name" value="LTD"/>
    <property type="match status" value="1"/>
</dbReference>
<dbReference type="InterPro" id="IPR001322">
    <property type="entry name" value="Lamin_tail_dom"/>
</dbReference>
<dbReference type="PANTHER" id="PTHR30619">
    <property type="entry name" value="DNA INTERNALIZATION/COMPETENCE PROTEIN COMEC/REC2"/>
    <property type="match status" value="1"/>
</dbReference>
<dbReference type="CDD" id="cd07731">
    <property type="entry name" value="ComA-like_MBL-fold"/>
    <property type="match status" value="1"/>
</dbReference>
<feature type="chain" id="PRO_5046834124" evidence="2">
    <location>
        <begin position="24"/>
        <end position="591"/>
    </location>
</feature>
<dbReference type="Proteomes" id="UP001597561">
    <property type="component" value="Unassembled WGS sequence"/>
</dbReference>
<dbReference type="InterPro" id="IPR001119">
    <property type="entry name" value="SLH_dom"/>
</dbReference>
<sequence length="591" mass="63670">MKKLFVSTVTAGLLLATPLSADAAFDDVSMYADEIDYLTGEGIIKGYDDGTFRPGNALNRLQAVQMILREMGITNIEENEVLNPGFTDLRPGDYGYKEVAKAVELGFIGGKTAENGSRFFDAYGTLTRAQMAKIMAEGYDLSSDKDYSFSDVASGHWASEHISRIANAGVTTGYQDGSFKPENKLQRQHFALFMARLLNESFRDNGGSGQTGELGEMDVTFLDVGQGDAILIEHTNGEVTLVDAGRYGSVMEAALQAEGVKRIDTLIITHPDADHIGGAADVIRNYDVKEAFDSGQVHTTQVFEDYLDAIEDTGVFYRDVRVGDELSDDERTDLAAIAVDPEASDMNDGSIVLKLTHGDMDFMLTGDAGIDVEEELLVDGMDLESEVLKVSHHGSNTGTSAEFLAAVDPDYAVLSFGDNPYGHPHDEVVQRLAQYPVNIYATEDGSVIFTSNGDVLTVEEGGEFTVPEPTPEPEPEPTPEPEPVPGDDGDLSDDLRITGKNLETEVVTIENQGSSDISMSGWTLVSVEGNQTYTFPDDYVLAAGASVQIVSGNGATAGADRLLWTGAYIWNNDGDAAQLIDPDGNVVHELD</sequence>
<protein>
    <submittedName>
        <fullName evidence="5">S-layer homology domain-containing protein</fullName>
    </submittedName>
</protein>
<feature type="domain" description="SLH" evidence="3">
    <location>
        <begin position="145"/>
        <end position="208"/>
    </location>
</feature>
<dbReference type="PANTHER" id="PTHR30619:SF7">
    <property type="entry name" value="BETA-LACTAMASE DOMAIN PROTEIN"/>
    <property type="match status" value="1"/>
</dbReference>
<feature type="region of interest" description="Disordered" evidence="1">
    <location>
        <begin position="463"/>
        <end position="495"/>
    </location>
</feature>
<evidence type="ECO:0000259" key="3">
    <source>
        <dbReference type="PROSITE" id="PS51272"/>
    </source>
</evidence>
<proteinExistence type="predicted"/>
<dbReference type="PROSITE" id="PS51272">
    <property type="entry name" value="SLH"/>
    <property type="match status" value="3"/>
</dbReference>
<keyword evidence="6" id="KW-1185">Reference proteome</keyword>
<organism evidence="5 6">
    <name type="scientific">Jeotgalibacillus terrae</name>
    <dbReference type="NCBI Taxonomy" id="587735"/>
    <lineage>
        <taxon>Bacteria</taxon>
        <taxon>Bacillati</taxon>
        <taxon>Bacillota</taxon>
        <taxon>Bacilli</taxon>
        <taxon>Bacillales</taxon>
        <taxon>Caryophanaceae</taxon>
        <taxon>Jeotgalibacillus</taxon>
    </lineage>
</organism>
<reference evidence="6" key="1">
    <citation type="journal article" date="2019" name="Int. J. Syst. Evol. Microbiol.">
        <title>The Global Catalogue of Microorganisms (GCM) 10K type strain sequencing project: providing services to taxonomists for standard genome sequencing and annotation.</title>
        <authorList>
            <consortium name="The Broad Institute Genomics Platform"/>
            <consortium name="The Broad Institute Genome Sequencing Center for Infectious Disease"/>
            <person name="Wu L."/>
            <person name="Ma J."/>
        </authorList>
    </citation>
    <scope>NUCLEOTIDE SEQUENCE [LARGE SCALE GENOMIC DNA]</scope>
    <source>
        <strain evidence="6">KCTC 13528</strain>
    </source>
</reference>
<name>A0ABW5ZFX8_9BACL</name>
<dbReference type="Gene3D" id="2.60.40.1260">
    <property type="entry name" value="Lamin Tail domain"/>
    <property type="match status" value="1"/>
</dbReference>
<dbReference type="InterPro" id="IPR001279">
    <property type="entry name" value="Metallo-B-lactamas"/>
</dbReference>
<feature type="signal peptide" evidence="2">
    <location>
        <begin position="1"/>
        <end position="23"/>
    </location>
</feature>
<dbReference type="EMBL" id="JBHUPG010000001">
    <property type="protein sequence ID" value="MFD2910367.1"/>
    <property type="molecule type" value="Genomic_DNA"/>
</dbReference>
<accession>A0ABW5ZFX8</accession>
<dbReference type="SUPFAM" id="SSF74853">
    <property type="entry name" value="Lamin A/C globular tail domain"/>
    <property type="match status" value="1"/>
</dbReference>
<evidence type="ECO:0000256" key="2">
    <source>
        <dbReference type="SAM" id="SignalP"/>
    </source>
</evidence>
<comment type="caution">
    <text evidence="5">The sequence shown here is derived from an EMBL/GenBank/DDBJ whole genome shotgun (WGS) entry which is preliminary data.</text>
</comment>
<dbReference type="InterPro" id="IPR035681">
    <property type="entry name" value="ComA-like_MBL"/>
</dbReference>
<dbReference type="InterPro" id="IPR036415">
    <property type="entry name" value="Lamin_tail_dom_sf"/>
</dbReference>
<dbReference type="InterPro" id="IPR036866">
    <property type="entry name" value="RibonucZ/Hydroxyglut_hydro"/>
</dbReference>
<evidence type="ECO:0000259" key="4">
    <source>
        <dbReference type="PROSITE" id="PS51841"/>
    </source>
</evidence>
<keyword evidence="2" id="KW-0732">Signal</keyword>
<gene>
    <name evidence="5" type="ORF">ACFS5P_00610</name>
</gene>
<evidence type="ECO:0000256" key="1">
    <source>
        <dbReference type="SAM" id="MobiDB-lite"/>
    </source>
</evidence>
<dbReference type="Pfam" id="PF00395">
    <property type="entry name" value="SLH"/>
    <property type="match status" value="3"/>
</dbReference>
<feature type="domain" description="LTD" evidence="4">
    <location>
        <begin position="476"/>
        <end position="591"/>
    </location>
</feature>
<evidence type="ECO:0000313" key="6">
    <source>
        <dbReference type="Proteomes" id="UP001597561"/>
    </source>
</evidence>
<dbReference type="Gene3D" id="3.60.15.10">
    <property type="entry name" value="Ribonuclease Z/Hydroxyacylglutathione hydrolase-like"/>
    <property type="match status" value="1"/>
</dbReference>
<dbReference type="SUPFAM" id="SSF56281">
    <property type="entry name" value="Metallo-hydrolase/oxidoreductase"/>
    <property type="match status" value="1"/>
</dbReference>
<feature type="compositionally biased region" description="Acidic residues" evidence="1">
    <location>
        <begin position="471"/>
        <end position="492"/>
    </location>
</feature>
<dbReference type="Pfam" id="PF00932">
    <property type="entry name" value="LTD"/>
    <property type="match status" value="1"/>
</dbReference>
<dbReference type="InterPro" id="IPR052159">
    <property type="entry name" value="Competence_DNA_uptake"/>
</dbReference>
<feature type="domain" description="SLH" evidence="3">
    <location>
        <begin position="82"/>
        <end position="144"/>
    </location>
</feature>
<dbReference type="RefSeq" id="WP_204728081.1">
    <property type="nucleotide sequence ID" value="NZ_JAFBDK010000002.1"/>
</dbReference>